<evidence type="ECO:0000256" key="2">
    <source>
        <dbReference type="ARBA" id="ARBA00009152"/>
    </source>
</evidence>
<dbReference type="SUPFAM" id="SSF89550">
    <property type="entry name" value="PHP domain-like"/>
    <property type="match status" value="1"/>
</dbReference>
<evidence type="ECO:0000256" key="4">
    <source>
        <dbReference type="ARBA" id="ARBA00022605"/>
    </source>
</evidence>
<dbReference type="InterPro" id="IPR010140">
    <property type="entry name" value="Histidinol_P_phosphatase_HisJ"/>
</dbReference>
<dbReference type="AlphaFoldDB" id="A0A2A5CIK0"/>
<dbReference type="NCBIfam" id="TIGR01856">
    <property type="entry name" value="hisJ_fam"/>
    <property type="match status" value="1"/>
</dbReference>
<protein>
    <recommendedName>
        <fullName evidence="3 8">Histidinol-phosphatase</fullName>
        <shortName evidence="8">HolPase</shortName>
        <ecNumber evidence="3 8">3.1.3.15</ecNumber>
    </recommendedName>
</protein>
<evidence type="ECO:0000313" key="11">
    <source>
        <dbReference type="Proteomes" id="UP000228987"/>
    </source>
</evidence>
<dbReference type="PANTHER" id="PTHR21039">
    <property type="entry name" value="HISTIDINOL PHOSPHATASE-RELATED"/>
    <property type="match status" value="1"/>
</dbReference>
<name>A0A2A5CIK0_9GAMM</name>
<feature type="domain" description="PHP" evidence="9">
    <location>
        <begin position="21"/>
        <end position="223"/>
    </location>
</feature>
<evidence type="ECO:0000256" key="7">
    <source>
        <dbReference type="ARBA" id="ARBA00049158"/>
    </source>
</evidence>
<dbReference type="EC" id="3.1.3.15" evidence="3 8"/>
<evidence type="ECO:0000256" key="5">
    <source>
        <dbReference type="ARBA" id="ARBA00022801"/>
    </source>
</evidence>
<accession>A0A2A5CIK0</accession>
<evidence type="ECO:0000256" key="6">
    <source>
        <dbReference type="ARBA" id="ARBA00023102"/>
    </source>
</evidence>
<gene>
    <name evidence="10" type="ORF">COA71_01545</name>
</gene>
<reference evidence="11" key="1">
    <citation type="submission" date="2017-08" db="EMBL/GenBank/DDBJ databases">
        <title>A dynamic microbial community with high functional redundancy inhabits the cold, oxic subseafloor aquifer.</title>
        <authorList>
            <person name="Tully B.J."/>
            <person name="Wheat C.G."/>
            <person name="Glazer B.T."/>
            <person name="Huber J.A."/>
        </authorList>
    </citation>
    <scope>NUCLEOTIDE SEQUENCE [LARGE SCALE GENOMIC DNA]</scope>
</reference>
<dbReference type="EMBL" id="NVWI01000001">
    <property type="protein sequence ID" value="PCJ43583.1"/>
    <property type="molecule type" value="Genomic_DNA"/>
</dbReference>
<dbReference type="GO" id="GO:0005737">
    <property type="term" value="C:cytoplasm"/>
    <property type="evidence" value="ECO:0007669"/>
    <property type="project" value="TreeGrafter"/>
</dbReference>
<dbReference type="GO" id="GO:0000105">
    <property type="term" value="P:L-histidine biosynthetic process"/>
    <property type="evidence" value="ECO:0007669"/>
    <property type="project" value="UniProtKB-UniRule"/>
</dbReference>
<evidence type="ECO:0000256" key="1">
    <source>
        <dbReference type="ARBA" id="ARBA00004970"/>
    </source>
</evidence>
<dbReference type="InterPro" id="IPR016195">
    <property type="entry name" value="Pol/histidinol_Pase-like"/>
</dbReference>
<dbReference type="PANTHER" id="PTHR21039:SF0">
    <property type="entry name" value="HISTIDINOL-PHOSPHATASE"/>
    <property type="match status" value="1"/>
</dbReference>
<dbReference type="Pfam" id="PF02811">
    <property type="entry name" value="PHP"/>
    <property type="match status" value="1"/>
</dbReference>
<dbReference type="CDD" id="cd12110">
    <property type="entry name" value="PHP_HisPPase_Hisj_like"/>
    <property type="match status" value="1"/>
</dbReference>
<dbReference type="GO" id="GO:0004401">
    <property type="term" value="F:histidinol-phosphatase activity"/>
    <property type="evidence" value="ECO:0007669"/>
    <property type="project" value="UniProtKB-UniRule"/>
</dbReference>
<proteinExistence type="inferred from homology"/>
<dbReference type="UniPathway" id="UPA00031">
    <property type="reaction ID" value="UER00013"/>
</dbReference>
<evidence type="ECO:0000259" key="9">
    <source>
        <dbReference type="Pfam" id="PF02811"/>
    </source>
</evidence>
<sequence length="290" mass="33148">MNKGLEKIITKAEKVSVHGGHSGQFCQHAQDNLESIVKAYIDQGFTWVGITEHIPPLTDNMRYPDEVKAELSAEFLQQRFVEYFQLGRELQKKYANQIELLLAFEIETYAGTKDYVHELIKQFQPDYLVGSLHHVNGLGIDYDKEYYQQALAEAGSMRQLYCDYFDSQYQMMQEFCPAVVAHFDLIRVFDPDYLSTLADPEIINKIERNLDFIAENKLIMDFNLRGFDKGLEQYPSLSILKKAMAKGIALVPGDDSHGVNSVGRNYDQGVVVLTNLGASLQWQKPALIRY</sequence>
<dbReference type="Proteomes" id="UP000228987">
    <property type="component" value="Unassembled WGS sequence"/>
</dbReference>
<evidence type="ECO:0000256" key="3">
    <source>
        <dbReference type="ARBA" id="ARBA00013085"/>
    </source>
</evidence>
<evidence type="ECO:0000256" key="8">
    <source>
        <dbReference type="RuleBase" id="RU366003"/>
    </source>
</evidence>
<keyword evidence="4 8" id="KW-0028">Amino-acid biosynthesis</keyword>
<comment type="similarity">
    <text evidence="2 8">Belongs to the PHP hydrolase family. HisK subfamily.</text>
</comment>
<dbReference type="Gene3D" id="3.20.20.140">
    <property type="entry name" value="Metal-dependent hydrolases"/>
    <property type="match status" value="1"/>
</dbReference>
<dbReference type="InterPro" id="IPR004013">
    <property type="entry name" value="PHP_dom"/>
</dbReference>
<organism evidence="10 11">
    <name type="scientific">SAR86 cluster bacterium</name>
    <dbReference type="NCBI Taxonomy" id="2030880"/>
    <lineage>
        <taxon>Bacteria</taxon>
        <taxon>Pseudomonadati</taxon>
        <taxon>Pseudomonadota</taxon>
        <taxon>Gammaproteobacteria</taxon>
        <taxon>SAR86 cluster</taxon>
    </lineage>
</organism>
<keyword evidence="5 8" id="KW-0378">Hydrolase</keyword>
<comment type="pathway">
    <text evidence="1 8">Amino-acid biosynthesis; L-histidine biosynthesis; L-histidine from 5-phospho-alpha-D-ribose 1-diphosphate: step 8/9.</text>
</comment>
<evidence type="ECO:0000313" key="10">
    <source>
        <dbReference type="EMBL" id="PCJ43583.1"/>
    </source>
</evidence>
<comment type="caution">
    <text evidence="10">The sequence shown here is derived from an EMBL/GenBank/DDBJ whole genome shotgun (WGS) entry which is preliminary data.</text>
</comment>
<comment type="catalytic activity">
    <reaction evidence="7 8">
        <text>L-histidinol phosphate + H2O = L-histidinol + phosphate</text>
        <dbReference type="Rhea" id="RHEA:14465"/>
        <dbReference type="ChEBI" id="CHEBI:15377"/>
        <dbReference type="ChEBI" id="CHEBI:43474"/>
        <dbReference type="ChEBI" id="CHEBI:57699"/>
        <dbReference type="ChEBI" id="CHEBI:57980"/>
        <dbReference type="EC" id="3.1.3.15"/>
    </reaction>
</comment>
<keyword evidence="6 8" id="KW-0368">Histidine biosynthesis</keyword>